<accession>A0A2V3UA09</accession>
<evidence type="ECO:0000256" key="4">
    <source>
        <dbReference type="ARBA" id="ARBA00023004"/>
    </source>
</evidence>
<dbReference type="CDD" id="cd00207">
    <property type="entry name" value="fer2"/>
    <property type="match status" value="1"/>
</dbReference>
<dbReference type="GO" id="GO:0005829">
    <property type="term" value="C:cytosol"/>
    <property type="evidence" value="ECO:0007669"/>
    <property type="project" value="TreeGrafter"/>
</dbReference>
<keyword evidence="4" id="KW-0408">Iron</keyword>
<dbReference type="Gene3D" id="3.10.20.30">
    <property type="match status" value="1"/>
</dbReference>
<evidence type="ECO:0000313" key="9">
    <source>
        <dbReference type="Proteomes" id="UP000248021"/>
    </source>
</evidence>
<dbReference type="PANTHER" id="PTHR23426:SF65">
    <property type="entry name" value="FERREDOXIN-2, MITOCHONDRIAL"/>
    <property type="match status" value="1"/>
</dbReference>
<dbReference type="InterPro" id="IPR001041">
    <property type="entry name" value="2Fe-2S_ferredoxin-type"/>
</dbReference>
<keyword evidence="9" id="KW-1185">Reference proteome</keyword>
<keyword evidence="3" id="KW-0479">Metal-binding</keyword>
<dbReference type="InterPro" id="IPR001055">
    <property type="entry name" value="Adrenodoxin-like"/>
</dbReference>
<protein>
    <submittedName>
        <fullName evidence="8">2Fe-2S ferredoxin</fullName>
    </submittedName>
</protein>
<proteinExistence type="inferred from homology"/>
<organism evidence="8 9">
    <name type="scientific">Chelatococcus asaccharovorans</name>
    <dbReference type="NCBI Taxonomy" id="28210"/>
    <lineage>
        <taxon>Bacteria</taxon>
        <taxon>Pseudomonadati</taxon>
        <taxon>Pseudomonadota</taxon>
        <taxon>Alphaproteobacteria</taxon>
        <taxon>Hyphomicrobiales</taxon>
        <taxon>Chelatococcaceae</taxon>
        <taxon>Chelatococcus</taxon>
    </lineage>
</organism>
<evidence type="ECO:0000256" key="5">
    <source>
        <dbReference type="ARBA" id="ARBA00023014"/>
    </source>
</evidence>
<dbReference type="GO" id="GO:0140647">
    <property type="term" value="P:P450-containing electron transport chain"/>
    <property type="evidence" value="ECO:0007669"/>
    <property type="project" value="InterPro"/>
</dbReference>
<dbReference type="GO" id="GO:0046872">
    <property type="term" value="F:metal ion binding"/>
    <property type="evidence" value="ECO:0007669"/>
    <property type="project" value="UniProtKB-KW"/>
</dbReference>
<dbReference type="OrthoDB" id="9799640at2"/>
<dbReference type="PRINTS" id="PR00355">
    <property type="entry name" value="ADRENODOXIN"/>
</dbReference>
<evidence type="ECO:0000259" key="7">
    <source>
        <dbReference type="PROSITE" id="PS51085"/>
    </source>
</evidence>
<sequence length="107" mass="10931">MKQTITVTWLCADGASVTAEVPLGHSLMEAAVAHNVPGVIGDCGGALACATCHVVVESAPIPLPMPSATEGEMLEFTEAPAEPSSRLSCQIKAVPELNGLILRVPGP</sequence>
<dbReference type="GO" id="GO:0009055">
    <property type="term" value="F:electron transfer activity"/>
    <property type="evidence" value="ECO:0007669"/>
    <property type="project" value="TreeGrafter"/>
</dbReference>
<feature type="domain" description="2Fe-2S ferredoxin-type" evidence="7">
    <location>
        <begin position="5"/>
        <end position="107"/>
    </location>
</feature>
<dbReference type="Proteomes" id="UP000248021">
    <property type="component" value="Unassembled WGS sequence"/>
</dbReference>
<comment type="similarity">
    <text evidence="1">Belongs to the adrenodoxin/putidaredoxin family.</text>
</comment>
<dbReference type="EMBL" id="QJJK01000004">
    <property type="protein sequence ID" value="PXW60104.1"/>
    <property type="molecule type" value="Genomic_DNA"/>
</dbReference>
<gene>
    <name evidence="8" type="ORF">C7450_104156</name>
</gene>
<evidence type="ECO:0000256" key="1">
    <source>
        <dbReference type="ARBA" id="ARBA00010914"/>
    </source>
</evidence>
<name>A0A2V3UA09_9HYPH</name>
<dbReference type="SUPFAM" id="SSF54292">
    <property type="entry name" value="2Fe-2S ferredoxin-like"/>
    <property type="match status" value="1"/>
</dbReference>
<dbReference type="PROSITE" id="PS00814">
    <property type="entry name" value="ADX"/>
    <property type="match status" value="1"/>
</dbReference>
<evidence type="ECO:0000256" key="2">
    <source>
        <dbReference type="ARBA" id="ARBA00022714"/>
    </source>
</evidence>
<dbReference type="InterPro" id="IPR012675">
    <property type="entry name" value="Beta-grasp_dom_sf"/>
</dbReference>
<dbReference type="GO" id="GO:0051537">
    <property type="term" value="F:2 iron, 2 sulfur cluster binding"/>
    <property type="evidence" value="ECO:0007669"/>
    <property type="project" value="UniProtKB-KW"/>
</dbReference>
<dbReference type="InterPro" id="IPR018298">
    <property type="entry name" value="Adrenodoxin_Fe-S_BS"/>
</dbReference>
<dbReference type="PROSITE" id="PS51085">
    <property type="entry name" value="2FE2S_FER_2"/>
    <property type="match status" value="1"/>
</dbReference>
<dbReference type="RefSeq" id="WP_110374452.1">
    <property type="nucleotide sequence ID" value="NZ_JAHBRY010000001.1"/>
</dbReference>
<keyword evidence="2" id="KW-0001">2Fe-2S</keyword>
<keyword evidence="5" id="KW-0411">Iron-sulfur</keyword>
<dbReference type="PANTHER" id="PTHR23426">
    <property type="entry name" value="FERREDOXIN/ADRENODOXIN"/>
    <property type="match status" value="1"/>
</dbReference>
<comment type="cofactor">
    <cofactor evidence="6">
        <name>[2Fe-2S] cluster</name>
        <dbReference type="ChEBI" id="CHEBI:190135"/>
    </cofactor>
</comment>
<evidence type="ECO:0000256" key="3">
    <source>
        <dbReference type="ARBA" id="ARBA00022723"/>
    </source>
</evidence>
<dbReference type="InterPro" id="IPR036010">
    <property type="entry name" value="2Fe-2S_ferredoxin-like_sf"/>
</dbReference>
<evidence type="ECO:0000256" key="6">
    <source>
        <dbReference type="ARBA" id="ARBA00034078"/>
    </source>
</evidence>
<reference evidence="8 9" key="1">
    <citation type="submission" date="2018-05" db="EMBL/GenBank/DDBJ databases">
        <title>Genomic Encyclopedia of Type Strains, Phase IV (KMG-IV): sequencing the most valuable type-strain genomes for metagenomic binning, comparative biology and taxonomic classification.</title>
        <authorList>
            <person name="Goeker M."/>
        </authorList>
    </citation>
    <scope>NUCLEOTIDE SEQUENCE [LARGE SCALE GENOMIC DNA]</scope>
    <source>
        <strain evidence="8 9">DSM 6462</strain>
    </source>
</reference>
<evidence type="ECO:0000313" key="8">
    <source>
        <dbReference type="EMBL" id="PXW60104.1"/>
    </source>
</evidence>
<comment type="caution">
    <text evidence="8">The sequence shown here is derived from an EMBL/GenBank/DDBJ whole genome shotgun (WGS) entry which is preliminary data.</text>
</comment>
<dbReference type="AlphaFoldDB" id="A0A2V3UA09"/>
<dbReference type="Pfam" id="PF00111">
    <property type="entry name" value="Fer2"/>
    <property type="match status" value="1"/>
</dbReference>